<keyword evidence="2" id="KW-1185">Reference proteome</keyword>
<gene>
    <name evidence="1" type="ORF">APZ42_002343</name>
</gene>
<organism evidence="1 2">
    <name type="scientific">Daphnia magna</name>
    <dbReference type="NCBI Taxonomy" id="35525"/>
    <lineage>
        <taxon>Eukaryota</taxon>
        <taxon>Metazoa</taxon>
        <taxon>Ecdysozoa</taxon>
        <taxon>Arthropoda</taxon>
        <taxon>Crustacea</taxon>
        <taxon>Branchiopoda</taxon>
        <taxon>Diplostraca</taxon>
        <taxon>Cladocera</taxon>
        <taxon>Anomopoda</taxon>
        <taxon>Daphniidae</taxon>
        <taxon>Daphnia</taxon>
    </lineage>
</organism>
<evidence type="ECO:0000313" key="1">
    <source>
        <dbReference type="EMBL" id="KZS01096.1"/>
    </source>
</evidence>
<accession>A0A164IBM9</accession>
<sequence>MSPFPITAISQIKPKVDDSATVAHWNRLSTEDSTTSASDVVSLGAVNTPLAALTSPASPMTDCCSCSVPIDELNAIFEISPTHDLESLLKDTRT</sequence>
<name>A0A164IBM9_9CRUS</name>
<dbReference type="AlphaFoldDB" id="A0A164IBM9"/>
<dbReference type="Proteomes" id="UP000076858">
    <property type="component" value="Unassembled WGS sequence"/>
</dbReference>
<evidence type="ECO:0000313" key="2">
    <source>
        <dbReference type="Proteomes" id="UP000076858"/>
    </source>
</evidence>
<reference evidence="1 2" key="1">
    <citation type="submission" date="2016-03" db="EMBL/GenBank/DDBJ databases">
        <title>EvidentialGene: Evidence-directed Construction of Genes on Genomes.</title>
        <authorList>
            <person name="Gilbert D.G."/>
            <person name="Choi J.-H."/>
            <person name="Mockaitis K."/>
            <person name="Colbourne J."/>
            <person name="Pfrender M."/>
        </authorList>
    </citation>
    <scope>NUCLEOTIDE SEQUENCE [LARGE SCALE GENOMIC DNA]</scope>
    <source>
        <strain evidence="1 2">Xinb3</strain>
        <tissue evidence="1">Complete organism</tissue>
    </source>
</reference>
<comment type="caution">
    <text evidence="1">The sequence shown here is derived from an EMBL/GenBank/DDBJ whole genome shotgun (WGS) entry which is preliminary data.</text>
</comment>
<proteinExistence type="predicted"/>
<protein>
    <submittedName>
        <fullName evidence="1">Uncharacterized protein</fullName>
    </submittedName>
</protein>
<dbReference type="EMBL" id="LRGB01007614">
    <property type="protein sequence ID" value="KZS01096.1"/>
    <property type="molecule type" value="Genomic_DNA"/>
</dbReference>